<evidence type="ECO:0000313" key="6">
    <source>
        <dbReference type="EMBL" id="CAA9552874.1"/>
    </source>
</evidence>
<dbReference type="Gene3D" id="1.10.287.3980">
    <property type="match status" value="1"/>
</dbReference>
<dbReference type="EMBL" id="CADCWI010000060">
    <property type="protein sequence ID" value="CAA9552874.1"/>
    <property type="molecule type" value="Genomic_DNA"/>
</dbReference>
<sequence>MPKRTYQPKRIPRKRRFGFMRRMSSKGGRRVLAARRLKGRHALTVSDEKKFTQNK</sequence>
<keyword evidence="2 5" id="KW-0689">Ribosomal protein</keyword>
<evidence type="ECO:0000256" key="1">
    <source>
        <dbReference type="ARBA" id="ARBA00010111"/>
    </source>
</evidence>
<dbReference type="HAMAP" id="MF_00391">
    <property type="entry name" value="Ribosomal_bL34"/>
    <property type="match status" value="1"/>
</dbReference>
<dbReference type="GO" id="GO:0005840">
    <property type="term" value="C:ribosome"/>
    <property type="evidence" value="ECO:0007669"/>
    <property type="project" value="UniProtKB-KW"/>
</dbReference>
<dbReference type="GO" id="GO:0003735">
    <property type="term" value="F:structural constituent of ribosome"/>
    <property type="evidence" value="ECO:0007669"/>
    <property type="project" value="InterPro"/>
</dbReference>
<evidence type="ECO:0000256" key="4">
    <source>
        <dbReference type="ARBA" id="ARBA00035177"/>
    </source>
</evidence>
<dbReference type="Pfam" id="PF00468">
    <property type="entry name" value="Ribosomal_L34"/>
    <property type="match status" value="1"/>
</dbReference>
<name>A0A6J4UN96_9BACT</name>
<gene>
    <name evidence="5" type="primary">rpmH</name>
    <name evidence="6" type="ORF">AVDCRST_MAG43-1135</name>
</gene>
<evidence type="ECO:0000256" key="3">
    <source>
        <dbReference type="ARBA" id="ARBA00023274"/>
    </source>
</evidence>
<dbReference type="PANTHER" id="PTHR14503:SF4">
    <property type="entry name" value="LARGE RIBOSOMAL SUBUNIT PROTEIN BL34M"/>
    <property type="match status" value="1"/>
</dbReference>
<organism evidence="6">
    <name type="scientific">uncultured Thermomicrobiales bacterium</name>
    <dbReference type="NCBI Taxonomy" id="1645740"/>
    <lineage>
        <taxon>Bacteria</taxon>
        <taxon>Pseudomonadati</taxon>
        <taxon>Thermomicrobiota</taxon>
        <taxon>Thermomicrobia</taxon>
        <taxon>Thermomicrobiales</taxon>
        <taxon>environmental samples</taxon>
    </lineage>
</organism>
<dbReference type="FunFam" id="1.10.287.3980:FF:000001">
    <property type="entry name" value="Mitochondrial ribosomal protein L34"/>
    <property type="match status" value="1"/>
</dbReference>
<reference evidence="6" key="1">
    <citation type="submission" date="2020-02" db="EMBL/GenBank/DDBJ databases">
        <authorList>
            <person name="Meier V. D."/>
        </authorList>
    </citation>
    <scope>NUCLEOTIDE SEQUENCE</scope>
    <source>
        <strain evidence="6">AVDCRST_MAG43</strain>
    </source>
</reference>
<dbReference type="PANTHER" id="PTHR14503">
    <property type="entry name" value="MITOCHONDRIAL RIBOSOMAL PROTEIN 34 FAMILY MEMBER"/>
    <property type="match status" value="1"/>
</dbReference>
<evidence type="ECO:0000256" key="5">
    <source>
        <dbReference type="HAMAP-Rule" id="MF_00391"/>
    </source>
</evidence>
<dbReference type="AlphaFoldDB" id="A0A6J4UN96"/>
<keyword evidence="3 5" id="KW-0687">Ribonucleoprotein</keyword>
<comment type="similarity">
    <text evidence="1 5">Belongs to the bacterial ribosomal protein bL34 family.</text>
</comment>
<dbReference type="GO" id="GO:1990904">
    <property type="term" value="C:ribonucleoprotein complex"/>
    <property type="evidence" value="ECO:0007669"/>
    <property type="project" value="UniProtKB-KW"/>
</dbReference>
<evidence type="ECO:0000256" key="2">
    <source>
        <dbReference type="ARBA" id="ARBA00022980"/>
    </source>
</evidence>
<dbReference type="InterPro" id="IPR000271">
    <property type="entry name" value="Ribosomal_bL34"/>
</dbReference>
<dbReference type="GO" id="GO:0006412">
    <property type="term" value="P:translation"/>
    <property type="evidence" value="ECO:0007669"/>
    <property type="project" value="UniProtKB-UniRule"/>
</dbReference>
<protein>
    <recommendedName>
        <fullName evidence="4 5">Large ribosomal subunit protein bL34</fullName>
    </recommendedName>
</protein>
<dbReference type="InterPro" id="IPR020939">
    <property type="entry name" value="Ribosomal_bL34_CS"/>
</dbReference>
<accession>A0A6J4UN96</accession>
<dbReference type="NCBIfam" id="TIGR01030">
    <property type="entry name" value="rpmH_bact"/>
    <property type="match status" value="1"/>
</dbReference>
<proteinExistence type="inferred from homology"/>
<dbReference type="PROSITE" id="PS00784">
    <property type="entry name" value="RIBOSOMAL_L34"/>
    <property type="match status" value="1"/>
</dbReference>